<organism evidence="4 5">
    <name type="scientific">Candidatus Kaiserbacteria bacterium RIFCSPHIGHO2_01_FULL_48_10</name>
    <dbReference type="NCBI Taxonomy" id="1798476"/>
    <lineage>
        <taxon>Bacteria</taxon>
        <taxon>Candidatus Kaiseribacteriota</taxon>
    </lineage>
</organism>
<dbReference type="Pfam" id="PF00534">
    <property type="entry name" value="Glycos_transf_1"/>
    <property type="match status" value="1"/>
</dbReference>
<comment type="caution">
    <text evidence="4">The sequence shown here is derived from an EMBL/GenBank/DDBJ whole genome shotgun (WGS) entry which is preliminary data.</text>
</comment>
<feature type="domain" description="Glycosyl transferase family 1" evidence="2">
    <location>
        <begin position="197"/>
        <end position="353"/>
    </location>
</feature>
<dbReference type="PANTHER" id="PTHR46401">
    <property type="entry name" value="GLYCOSYLTRANSFERASE WBBK-RELATED"/>
    <property type="match status" value="1"/>
</dbReference>
<proteinExistence type="predicted"/>
<dbReference type="CDD" id="cd03809">
    <property type="entry name" value="GT4_MtfB-like"/>
    <property type="match status" value="1"/>
</dbReference>
<evidence type="ECO:0000313" key="5">
    <source>
        <dbReference type="Proteomes" id="UP000178249"/>
    </source>
</evidence>
<feature type="domain" description="Glycosyltransferase subfamily 4-like N-terminal" evidence="3">
    <location>
        <begin position="41"/>
        <end position="175"/>
    </location>
</feature>
<dbReference type="EMBL" id="MFKP01000054">
    <property type="protein sequence ID" value="OGG43083.1"/>
    <property type="molecule type" value="Genomic_DNA"/>
</dbReference>
<dbReference type="SUPFAM" id="SSF53756">
    <property type="entry name" value="UDP-Glycosyltransferase/glycogen phosphorylase"/>
    <property type="match status" value="1"/>
</dbReference>
<dbReference type="InterPro" id="IPR001296">
    <property type="entry name" value="Glyco_trans_1"/>
</dbReference>
<dbReference type="Pfam" id="PF13439">
    <property type="entry name" value="Glyco_transf_4"/>
    <property type="match status" value="1"/>
</dbReference>
<dbReference type="GO" id="GO:0009103">
    <property type="term" value="P:lipopolysaccharide biosynthetic process"/>
    <property type="evidence" value="ECO:0007669"/>
    <property type="project" value="TreeGrafter"/>
</dbReference>
<name>A0A1F6C1Z9_9BACT</name>
<sequence length="379" mass="43000">MRVAILTDTMDRSAMGTALYTRKLVEGLVSFAEKGECVLTLVHSKTNQDPLYERAHEMILPTFTVPKLSRFLSEAFFLWRTRNDFDIIHYPQESVYPLFWLSRANIILTVHSHIEGWKNWGLKVRYGMVYITLRFFSRHIAAILCEADTVKKSILRISPVPENKIHTIPLGVDDAFRQAPEKGAAQARMHERYDIPSPYILNPARVDPHKNIYRLIEAYASLKETHNISHTLVVGAKHWPTENVRVEKLIRQKGITDSVLFMPYIEDADMPALYAGADVMAYPSLHEGFGLPILESMAAGTPVVTSNIFSMPEVSGGAALLVDPENTEAIAAALWKILSDTSLYHMLREKGKEHAKGYSWQKMIDKVFGLYKQTSRINL</sequence>
<protein>
    <recommendedName>
        <fullName evidence="6">Glycosyl transferase family 1 domain-containing protein</fullName>
    </recommendedName>
</protein>
<evidence type="ECO:0000256" key="1">
    <source>
        <dbReference type="ARBA" id="ARBA00022679"/>
    </source>
</evidence>
<dbReference type="GO" id="GO:0016757">
    <property type="term" value="F:glycosyltransferase activity"/>
    <property type="evidence" value="ECO:0007669"/>
    <property type="project" value="InterPro"/>
</dbReference>
<evidence type="ECO:0008006" key="6">
    <source>
        <dbReference type="Google" id="ProtNLM"/>
    </source>
</evidence>
<keyword evidence="1" id="KW-0808">Transferase</keyword>
<gene>
    <name evidence="4" type="ORF">A2841_01550</name>
</gene>
<evidence type="ECO:0000259" key="2">
    <source>
        <dbReference type="Pfam" id="PF00534"/>
    </source>
</evidence>
<dbReference type="PANTHER" id="PTHR46401:SF2">
    <property type="entry name" value="GLYCOSYLTRANSFERASE WBBK-RELATED"/>
    <property type="match status" value="1"/>
</dbReference>
<dbReference type="AlphaFoldDB" id="A0A1F6C1Z9"/>
<accession>A0A1F6C1Z9</accession>
<reference evidence="4 5" key="1">
    <citation type="journal article" date="2016" name="Nat. Commun.">
        <title>Thousands of microbial genomes shed light on interconnected biogeochemical processes in an aquifer system.</title>
        <authorList>
            <person name="Anantharaman K."/>
            <person name="Brown C.T."/>
            <person name="Hug L.A."/>
            <person name="Sharon I."/>
            <person name="Castelle C.J."/>
            <person name="Probst A.J."/>
            <person name="Thomas B.C."/>
            <person name="Singh A."/>
            <person name="Wilkins M.J."/>
            <person name="Karaoz U."/>
            <person name="Brodie E.L."/>
            <person name="Williams K.H."/>
            <person name="Hubbard S.S."/>
            <person name="Banfield J.F."/>
        </authorList>
    </citation>
    <scope>NUCLEOTIDE SEQUENCE [LARGE SCALE GENOMIC DNA]</scope>
</reference>
<dbReference type="InterPro" id="IPR028098">
    <property type="entry name" value="Glyco_trans_4-like_N"/>
</dbReference>
<evidence type="ECO:0000313" key="4">
    <source>
        <dbReference type="EMBL" id="OGG43083.1"/>
    </source>
</evidence>
<dbReference type="Proteomes" id="UP000178249">
    <property type="component" value="Unassembled WGS sequence"/>
</dbReference>
<evidence type="ECO:0000259" key="3">
    <source>
        <dbReference type="Pfam" id="PF13439"/>
    </source>
</evidence>
<dbReference type="Gene3D" id="3.40.50.2000">
    <property type="entry name" value="Glycogen Phosphorylase B"/>
    <property type="match status" value="2"/>
</dbReference>